<proteinExistence type="predicted"/>
<dbReference type="EMBL" id="CM042044">
    <property type="protein sequence ID" value="KAI3687857.1"/>
    <property type="molecule type" value="Genomic_DNA"/>
</dbReference>
<evidence type="ECO:0000313" key="1">
    <source>
        <dbReference type="EMBL" id="KAI3687857.1"/>
    </source>
</evidence>
<evidence type="ECO:0000313" key="2">
    <source>
        <dbReference type="Proteomes" id="UP001056120"/>
    </source>
</evidence>
<protein>
    <submittedName>
        <fullName evidence="1">Uncharacterized protein</fullName>
    </submittedName>
</protein>
<reference evidence="2" key="1">
    <citation type="journal article" date="2022" name="Mol. Ecol. Resour.">
        <title>The genomes of chicory, endive, great burdock and yacon provide insights into Asteraceae palaeo-polyploidization history and plant inulin production.</title>
        <authorList>
            <person name="Fan W."/>
            <person name="Wang S."/>
            <person name="Wang H."/>
            <person name="Wang A."/>
            <person name="Jiang F."/>
            <person name="Liu H."/>
            <person name="Zhao H."/>
            <person name="Xu D."/>
            <person name="Zhang Y."/>
        </authorList>
    </citation>
    <scope>NUCLEOTIDE SEQUENCE [LARGE SCALE GENOMIC DNA]</scope>
    <source>
        <strain evidence="2">cv. Yunnan</strain>
    </source>
</reference>
<keyword evidence="2" id="KW-1185">Reference proteome</keyword>
<name>A0ACB8YQS7_9ASTR</name>
<sequence>MNHRLETIFVAPSIEPSWFSQPPTVFSFHRNRLVYLFHISGDAFPGRELQASGYSVNGTTSCNFEWVRHMEDGSANYIDGQVDPSLDALNVKEILLGCVRSKESVMLM</sequence>
<reference evidence="1 2" key="2">
    <citation type="journal article" date="2022" name="Mol. Ecol. Resour.">
        <title>The genomes of chicory, endive, great burdock and yacon provide insights into Asteraceae paleo-polyploidization history and plant inulin production.</title>
        <authorList>
            <person name="Fan W."/>
            <person name="Wang S."/>
            <person name="Wang H."/>
            <person name="Wang A."/>
            <person name="Jiang F."/>
            <person name="Liu H."/>
            <person name="Zhao H."/>
            <person name="Xu D."/>
            <person name="Zhang Y."/>
        </authorList>
    </citation>
    <scope>NUCLEOTIDE SEQUENCE [LARGE SCALE GENOMIC DNA]</scope>
    <source>
        <strain evidence="2">cv. Yunnan</strain>
        <tissue evidence="1">Leaves</tissue>
    </source>
</reference>
<gene>
    <name evidence="1" type="ORF">L1987_81560</name>
</gene>
<accession>A0ACB8YQS7</accession>
<comment type="caution">
    <text evidence="1">The sequence shown here is derived from an EMBL/GenBank/DDBJ whole genome shotgun (WGS) entry which is preliminary data.</text>
</comment>
<organism evidence="1 2">
    <name type="scientific">Smallanthus sonchifolius</name>
    <dbReference type="NCBI Taxonomy" id="185202"/>
    <lineage>
        <taxon>Eukaryota</taxon>
        <taxon>Viridiplantae</taxon>
        <taxon>Streptophyta</taxon>
        <taxon>Embryophyta</taxon>
        <taxon>Tracheophyta</taxon>
        <taxon>Spermatophyta</taxon>
        <taxon>Magnoliopsida</taxon>
        <taxon>eudicotyledons</taxon>
        <taxon>Gunneridae</taxon>
        <taxon>Pentapetalae</taxon>
        <taxon>asterids</taxon>
        <taxon>campanulids</taxon>
        <taxon>Asterales</taxon>
        <taxon>Asteraceae</taxon>
        <taxon>Asteroideae</taxon>
        <taxon>Heliantheae alliance</taxon>
        <taxon>Millerieae</taxon>
        <taxon>Smallanthus</taxon>
    </lineage>
</organism>
<dbReference type="Proteomes" id="UP001056120">
    <property type="component" value="Linkage Group LG27"/>
</dbReference>